<feature type="region of interest" description="Disordered" evidence="1">
    <location>
        <begin position="241"/>
        <end position="277"/>
    </location>
</feature>
<sequence>MGIPHSGIKLIVDKENVKASPMPSFKDIEALMVDIDDIEEFKRVFLIFTCATLLEPTSRLEGSHALWYTPREQLLGNINWGEFVLVFFIQAIHEHRRKESYTMLAMILPLIMYYIMQKISYFSISNFLAMYVELTMPRVAAWNDFLVKQRIKLELEMLGGFSKVELVSTSAEQDQTGKNEAPTIDDPVDPDKTEDFDVIFAHMEATRCQITNAQSHVNNLISSYNRDMNVLRTHFTSSHYRIDEGQPSSSHEHVNESGAPFDEKNSQHSLVHSGGQRASFEDDLRYTNEGVSERPHVEEGVFFANEDHLHLGPHNMLVLVQSLKIKARHYRQRVIVCKSPFVQLCVSKYKRLTKEETHVADYVFDESKYPRLVPNHKFSKYCSYNTMIMDLSKKKYYSCFVFHVINSEVLCAYSGYGVTWEQLQCLVGERFIDILVRFMINKKNNLIFPSIILKN</sequence>
<dbReference type="AlphaFoldDB" id="A0AA38YRD7"/>
<dbReference type="Proteomes" id="UP001168098">
    <property type="component" value="Unassembled WGS sequence"/>
</dbReference>
<evidence type="ECO:0000256" key="1">
    <source>
        <dbReference type="SAM" id="MobiDB-lite"/>
    </source>
</evidence>
<keyword evidence="3" id="KW-1185">Reference proteome</keyword>
<accession>A0AA38YRD7</accession>
<comment type="caution">
    <text evidence="2">The sequence shown here is derived from an EMBL/GenBank/DDBJ whole genome shotgun (WGS) entry which is preliminary data.</text>
</comment>
<proteinExistence type="predicted"/>
<dbReference type="EMBL" id="JARBHA010000018">
    <property type="protein sequence ID" value="KAJ9675273.1"/>
    <property type="molecule type" value="Genomic_DNA"/>
</dbReference>
<protein>
    <submittedName>
        <fullName evidence="2">Uncharacterized protein</fullName>
    </submittedName>
</protein>
<gene>
    <name evidence="2" type="ORF">PVL29_024291</name>
</gene>
<name>A0AA38YRD7_VITRO</name>
<evidence type="ECO:0000313" key="3">
    <source>
        <dbReference type="Proteomes" id="UP001168098"/>
    </source>
</evidence>
<evidence type="ECO:0000313" key="2">
    <source>
        <dbReference type="EMBL" id="KAJ9675273.1"/>
    </source>
</evidence>
<reference evidence="2 3" key="1">
    <citation type="journal article" date="2023" name="BMC Biotechnol.">
        <title>Vitis rotundifolia cv Carlos genome sequencing.</title>
        <authorList>
            <person name="Huff M."/>
            <person name="Hulse-Kemp A."/>
            <person name="Scheffler B."/>
            <person name="Youngblood R."/>
            <person name="Simpson S."/>
            <person name="Babiker E."/>
            <person name="Staton M."/>
        </authorList>
    </citation>
    <scope>NUCLEOTIDE SEQUENCE [LARGE SCALE GENOMIC DNA]</scope>
    <source>
        <tissue evidence="2">Leaf</tissue>
    </source>
</reference>
<feature type="compositionally biased region" description="Basic and acidic residues" evidence="1">
    <location>
        <begin position="241"/>
        <end position="266"/>
    </location>
</feature>
<organism evidence="2 3">
    <name type="scientific">Vitis rotundifolia</name>
    <name type="common">Muscadine grape</name>
    <dbReference type="NCBI Taxonomy" id="103349"/>
    <lineage>
        <taxon>Eukaryota</taxon>
        <taxon>Viridiplantae</taxon>
        <taxon>Streptophyta</taxon>
        <taxon>Embryophyta</taxon>
        <taxon>Tracheophyta</taxon>
        <taxon>Spermatophyta</taxon>
        <taxon>Magnoliopsida</taxon>
        <taxon>eudicotyledons</taxon>
        <taxon>Gunneridae</taxon>
        <taxon>Pentapetalae</taxon>
        <taxon>rosids</taxon>
        <taxon>Vitales</taxon>
        <taxon>Vitaceae</taxon>
        <taxon>Viteae</taxon>
        <taxon>Vitis</taxon>
    </lineage>
</organism>